<feature type="domain" description="Tyr recombinase" evidence="4">
    <location>
        <begin position="85"/>
        <end position="289"/>
    </location>
</feature>
<dbReference type="Proteomes" id="UP001303408">
    <property type="component" value="Chromosome"/>
</dbReference>
<dbReference type="AlphaFoldDB" id="A0AA96FD67"/>
<dbReference type="PROSITE" id="PS51898">
    <property type="entry name" value="TYR_RECOMBINASE"/>
    <property type="match status" value="1"/>
</dbReference>
<dbReference type="PANTHER" id="PTHR30349:SF64">
    <property type="entry name" value="PROPHAGE INTEGRASE INTD-RELATED"/>
    <property type="match status" value="1"/>
</dbReference>
<keyword evidence="3" id="KW-0233">DNA recombination</keyword>
<evidence type="ECO:0000259" key="4">
    <source>
        <dbReference type="PROSITE" id="PS51898"/>
    </source>
</evidence>
<dbReference type="GO" id="GO:0015074">
    <property type="term" value="P:DNA integration"/>
    <property type="evidence" value="ECO:0007669"/>
    <property type="project" value="InterPro"/>
</dbReference>
<dbReference type="KEGG" id="dcp:RN607_14355"/>
<dbReference type="InterPro" id="IPR013762">
    <property type="entry name" value="Integrase-like_cat_sf"/>
</dbReference>
<dbReference type="InterPro" id="IPR050090">
    <property type="entry name" value="Tyrosine_recombinase_XerCD"/>
</dbReference>
<evidence type="ECO:0000313" key="5">
    <source>
        <dbReference type="EMBL" id="WNM27362.1"/>
    </source>
</evidence>
<dbReference type="InterPro" id="IPR010998">
    <property type="entry name" value="Integrase_recombinase_N"/>
</dbReference>
<organism evidence="5">
    <name type="scientific">Demequina capsici</name>
    <dbReference type="NCBI Taxonomy" id="3075620"/>
    <lineage>
        <taxon>Bacteria</taxon>
        <taxon>Bacillati</taxon>
        <taxon>Actinomycetota</taxon>
        <taxon>Actinomycetes</taxon>
        <taxon>Micrococcales</taxon>
        <taxon>Demequinaceae</taxon>
        <taxon>Demequina</taxon>
    </lineage>
</organism>
<accession>A0AA96FD67</accession>
<dbReference type="EMBL" id="CP134880">
    <property type="protein sequence ID" value="WNM27362.1"/>
    <property type="molecule type" value="Genomic_DNA"/>
</dbReference>
<dbReference type="CDD" id="cd01189">
    <property type="entry name" value="INT_ICEBs1_C_like"/>
    <property type="match status" value="1"/>
</dbReference>
<dbReference type="RefSeq" id="WP_313543361.1">
    <property type="nucleotide sequence ID" value="NZ_CP134880.1"/>
</dbReference>
<dbReference type="InterPro" id="IPR002104">
    <property type="entry name" value="Integrase_catalytic"/>
</dbReference>
<gene>
    <name evidence="5" type="ORF">RN607_14355</name>
</gene>
<sequence length="289" mass="31590">MREQSLVNYRSAVKRIIATAGDAPLHDLTPSKLGALMREAYEGVPTSHRLAQTVVVAAMRRALADGVIDRDPTAGLRAAPPKRRPAPRALTPDQLRILILCLMERATDMDGNTIRFPSTESDAAVLQQSIGARVGEVLALRWSDITFDEDAVIVSISGTVVSAVRGGARRQDMAKTSRGNRTVRTKNSTVRNMLERRRTQAGPEKIRVFSGEKGGWLSPHTVHATWRKRLADTELAGWTPHALRSTYVTNRALQGVPMEKVAAAVGHGEVATTRKYYAAVDPNRIVDAD</sequence>
<dbReference type="GO" id="GO:0003677">
    <property type="term" value="F:DNA binding"/>
    <property type="evidence" value="ECO:0007669"/>
    <property type="project" value="UniProtKB-KW"/>
</dbReference>
<dbReference type="InterPro" id="IPR011010">
    <property type="entry name" value="DNA_brk_join_enz"/>
</dbReference>
<evidence type="ECO:0000256" key="3">
    <source>
        <dbReference type="ARBA" id="ARBA00023172"/>
    </source>
</evidence>
<evidence type="ECO:0000256" key="2">
    <source>
        <dbReference type="ARBA" id="ARBA00023125"/>
    </source>
</evidence>
<dbReference type="Pfam" id="PF00589">
    <property type="entry name" value="Phage_integrase"/>
    <property type="match status" value="1"/>
</dbReference>
<reference evidence="5" key="1">
    <citation type="submission" date="2023-09" db="EMBL/GenBank/DDBJ databases">
        <title>Demequina sp. a novel bacteria isolated from Capsicum annuum.</title>
        <authorList>
            <person name="Humaira Z."/>
            <person name="Lee J."/>
            <person name="Cho D."/>
        </authorList>
    </citation>
    <scope>NUCLEOTIDE SEQUENCE</scope>
    <source>
        <strain evidence="5">PMTSA13</strain>
    </source>
</reference>
<dbReference type="Gene3D" id="1.10.443.10">
    <property type="entry name" value="Intergrase catalytic core"/>
    <property type="match status" value="1"/>
</dbReference>
<dbReference type="PANTHER" id="PTHR30349">
    <property type="entry name" value="PHAGE INTEGRASE-RELATED"/>
    <property type="match status" value="1"/>
</dbReference>
<name>A0AA96FD67_9MICO</name>
<keyword evidence="2" id="KW-0238">DNA-binding</keyword>
<dbReference type="GO" id="GO:0006310">
    <property type="term" value="P:DNA recombination"/>
    <property type="evidence" value="ECO:0007669"/>
    <property type="project" value="UniProtKB-KW"/>
</dbReference>
<dbReference type="SUPFAM" id="SSF56349">
    <property type="entry name" value="DNA breaking-rejoining enzymes"/>
    <property type="match status" value="1"/>
</dbReference>
<dbReference type="Gene3D" id="1.10.150.130">
    <property type="match status" value="1"/>
</dbReference>
<protein>
    <submittedName>
        <fullName evidence="5">Site-specific integrase</fullName>
    </submittedName>
</protein>
<proteinExistence type="inferred from homology"/>
<evidence type="ECO:0000256" key="1">
    <source>
        <dbReference type="ARBA" id="ARBA00008857"/>
    </source>
</evidence>
<comment type="similarity">
    <text evidence="1">Belongs to the 'phage' integrase family.</text>
</comment>